<comment type="caution">
    <text evidence="1">The sequence shown here is derived from an EMBL/GenBank/DDBJ whole genome shotgun (WGS) entry which is preliminary data.</text>
</comment>
<organism evidence="1 2">
    <name type="scientific">Russula earlei</name>
    <dbReference type="NCBI Taxonomy" id="71964"/>
    <lineage>
        <taxon>Eukaryota</taxon>
        <taxon>Fungi</taxon>
        <taxon>Dikarya</taxon>
        <taxon>Basidiomycota</taxon>
        <taxon>Agaricomycotina</taxon>
        <taxon>Agaricomycetes</taxon>
        <taxon>Russulales</taxon>
        <taxon>Russulaceae</taxon>
        <taxon>Russula</taxon>
    </lineage>
</organism>
<protein>
    <submittedName>
        <fullName evidence="1">Uncharacterized protein</fullName>
    </submittedName>
</protein>
<sequence>MWQHATARCSRRYLSSAPSFSSPRVPWFVDSLEASLTQQLPAQRGTSPPLPPDVPLALKTLHAQLVQAPCLDPSKLLVRDPIPQPPGPPLPLSTPRGRRKRGGTYAGDGLLEPGNLWNWIVLAQVKEGTEKRGSIESLERIIRKTLLSMNPPLQLQKKARKNSHDGWAMVDAGEFVVHILSAGARERYFGDRSLW</sequence>
<accession>A0ACC0U0I8</accession>
<gene>
    <name evidence="1" type="ORF">F5148DRAFT_1277128</name>
</gene>
<dbReference type="Proteomes" id="UP001207468">
    <property type="component" value="Unassembled WGS sequence"/>
</dbReference>
<dbReference type="EMBL" id="JAGFNK010000235">
    <property type="protein sequence ID" value="KAI9456451.1"/>
    <property type="molecule type" value="Genomic_DNA"/>
</dbReference>
<keyword evidence="2" id="KW-1185">Reference proteome</keyword>
<name>A0ACC0U0I8_9AGAM</name>
<evidence type="ECO:0000313" key="2">
    <source>
        <dbReference type="Proteomes" id="UP001207468"/>
    </source>
</evidence>
<reference evidence="1" key="1">
    <citation type="submission" date="2021-03" db="EMBL/GenBank/DDBJ databases">
        <title>Evolutionary priming and transition to the ectomycorrhizal habit in an iconic lineage of mushroom-forming fungi: is preadaptation a requirement?</title>
        <authorList>
            <consortium name="DOE Joint Genome Institute"/>
            <person name="Looney B.P."/>
            <person name="Miyauchi S."/>
            <person name="Morin E."/>
            <person name="Drula E."/>
            <person name="Courty P.E."/>
            <person name="Chicoki N."/>
            <person name="Fauchery L."/>
            <person name="Kohler A."/>
            <person name="Kuo A."/>
            <person name="LaButti K."/>
            <person name="Pangilinan J."/>
            <person name="Lipzen A."/>
            <person name="Riley R."/>
            <person name="Andreopoulos W."/>
            <person name="He G."/>
            <person name="Johnson J."/>
            <person name="Barry K.W."/>
            <person name="Grigoriev I.V."/>
            <person name="Nagy L."/>
            <person name="Hibbett D."/>
            <person name="Henrissat B."/>
            <person name="Matheny P.B."/>
            <person name="Labbe J."/>
            <person name="Martin A.F."/>
        </authorList>
    </citation>
    <scope>NUCLEOTIDE SEQUENCE</scope>
    <source>
        <strain evidence="1">BPL698</strain>
    </source>
</reference>
<evidence type="ECO:0000313" key="1">
    <source>
        <dbReference type="EMBL" id="KAI9456451.1"/>
    </source>
</evidence>
<proteinExistence type="predicted"/>